<keyword evidence="3" id="KW-0963">Cytoplasm</keyword>
<feature type="region of interest" description="Disordered" evidence="10">
    <location>
        <begin position="425"/>
        <end position="449"/>
    </location>
</feature>
<keyword evidence="12" id="KW-1185">Reference proteome</keyword>
<organism evidence="11 12">
    <name type="scientific">Extremus antarcticus</name>
    <dbReference type="NCBI Taxonomy" id="702011"/>
    <lineage>
        <taxon>Eukaryota</taxon>
        <taxon>Fungi</taxon>
        <taxon>Dikarya</taxon>
        <taxon>Ascomycota</taxon>
        <taxon>Pezizomycotina</taxon>
        <taxon>Dothideomycetes</taxon>
        <taxon>Dothideomycetidae</taxon>
        <taxon>Mycosphaerellales</taxon>
        <taxon>Extremaceae</taxon>
        <taxon>Extremus</taxon>
    </lineage>
</organism>
<dbReference type="InterPro" id="IPR042529">
    <property type="entry name" value="IF_2B-like_C"/>
</dbReference>
<comment type="subunit">
    <text evidence="8">Component of the translation initiation factor 2B (eIF2B) complex which is a heterodecamer of two sets of five different subunits: alpha, beta, gamma, delta and epsilon. Subunits alpha, beta and delta comprise a regulatory subcomplex and subunits epsilon and gamma comprise a catalytic subcomplex. Within the complex, the hexameric regulatory complex resides at the center, with the two heterodimeric catalytic subcomplexes bound on opposite sides.</text>
</comment>
<reference evidence="11" key="1">
    <citation type="submission" date="2023-04" db="EMBL/GenBank/DDBJ databases">
        <title>Black Yeasts Isolated from many extreme environments.</title>
        <authorList>
            <person name="Coleine C."/>
            <person name="Stajich J.E."/>
            <person name="Selbmann L."/>
        </authorList>
    </citation>
    <scope>NUCLEOTIDE SEQUENCE</scope>
    <source>
        <strain evidence="11">CCFEE 5312</strain>
    </source>
</reference>
<evidence type="ECO:0000256" key="10">
    <source>
        <dbReference type="SAM" id="MobiDB-lite"/>
    </source>
</evidence>
<evidence type="ECO:0000313" key="12">
    <source>
        <dbReference type="Proteomes" id="UP001271007"/>
    </source>
</evidence>
<comment type="caution">
    <text evidence="11">The sequence shown here is derived from an EMBL/GenBank/DDBJ whole genome shotgun (WGS) entry which is preliminary data.</text>
</comment>
<dbReference type="SUPFAM" id="SSF100950">
    <property type="entry name" value="NagB/RpiA/CoA transferase-like"/>
    <property type="match status" value="1"/>
</dbReference>
<dbReference type="Gene3D" id="3.40.50.10470">
    <property type="entry name" value="Translation initiation factor eif-2b, domain 2"/>
    <property type="match status" value="1"/>
</dbReference>
<dbReference type="GO" id="GO:0003743">
    <property type="term" value="F:translation initiation factor activity"/>
    <property type="evidence" value="ECO:0007669"/>
    <property type="project" value="UniProtKB-KW"/>
</dbReference>
<evidence type="ECO:0000256" key="9">
    <source>
        <dbReference type="RuleBase" id="RU003814"/>
    </source>
</evidence>
<dbReference type="InterPro" id="IPR000649">
    <property type="entry name" value="IF-2B-related"/>
</dbReference>
<evidence type="ECO:0000256" key="5">
    <source>
        <dbReference type="ARBA" id="ARBA00022917"/>
    </source>
</evidence>
<dbReference type="InterPro" id="IPR037171">
    <property type="entry name" value="NagB/RpiA_transferase-like"/>
</dbReference>
<dbReference type="GO" id="GO:0005829">
    <property type="term" value="C:cytosol"/>
    <property type="evidence" value="ECO:0007669"/>
    <property type="project" value="UniProtKB-SubCell"/>
</dbReference>
<feature type="compositionally biased region" description="Basic and acidic residues" evidence="10">
    <location>
        <begin position="29"/>
        <end position="45"/>
    </location>
</feature>
<keyword evidence="4" id="KW-0396">Initiation factor</keyword>
<evidence type="ECO:0000256" key="6">
    <source>
        <dbReference type="ARBA" id="ARBA00044147"/>
    </source>
</evidence>
<protein>
    <recommendedName>
        <fullName evidence="6">Translation initiation factor eIF2B subunit delta</fullName>
    </recommendedName>
    <alternativeName>
        <fullName evidence="7">eIF2B GDP-GTP exchange factor subunit delta</fullName>
    </alternativeName>
</protein>
<comment type="subcellular location">
    <subcellularLocation>
        <location evidence="1">Cytoplasm</location>
        <location evidence="1">Cytosol</location>
    </subcellularLocation>
</comment>
<name>A0AAJ0D7F1_9PEZI</name>
<dbReference type="PANTHER" id="PTHR10233:SF14">
    <property type="entry name" value="TRANSLATION INITIATION FACTOR EIF-2B SUBUNIT DELTA"/>
    <property type="match status" value="1"/>
</dbReference>
<feature type="region of interest" description="Disordered" evidence="10">
    <location>
        <begin position="1"/>
        <end position="138"/>
    </location>
</feature>
<dbReference type="AlphaFoldDB" id="A0AAJ0D7F1"/>
<proteinExistence type="inferred from homology"/>
<accession>A0AAJ0D7F1</accession>
<evidence type="ECO:0000313" key="11">
    <source>
        <dbReference type="EMBL" id="KAK3047984.1"/>
    </source>
</evidence>
<gene>
    <name evidence="11" type="ORF">LTR09_010659</name>
</gene>
<comment type="similarity">
    <text evidence="2 9">Belongs to the eIF-2B alpha/beta/delta subunits family.</text>
</comment>
<evidence type="ECO:0000256" key="2">
    <source>
        <dbReference type="ARBA" id="ARBA00007251"/>
    </source>
</evidence>
<feature type="compositionally biased region" description="Low complexity" evidence="10">
    <location>
        <begin position="49"/>
        <end position="60"/>
    </location>
</feature>
<keyword evidence="5" id="KW-0648">Protein biosynthesis</keyword>
<sequence>MSTVAPEVTAPSAEDQKISPAELKKRAKAEKQARRAAQKDQKPEDEAQSAEPQSAAATAPGVNGEMKAHETPASALQQQQPKAEKPQKAQPPKLSKQGSQEAEPHHKRTGSQAQQMPLRRRPSQTGPPTKVAPKKESKQVELFSHLYTQPRRHTIEGVSKDVHPAVLALGFQISSYEICGSSARCVAMLLAFEEAIQDYTTPAGASLARHLTAHYLSPQIEFLKSCRSISESMGNAIRWLKKLIVEIDPSTPEQEAKDELCERIEVFIRERITITDQAIAASASNQIKNGSVVLTYAKSSIVEKTILEAHAKGTKFRVIVVDSRPLFEGKQLATSLMHAGLEIEYLPFSAISHAVKQATVVLLGAHSMLSNGRLQSRIGTASVAMQAAKRDIPVIVCCESVKFSGKVALDSIVLNEIAPAEELLLPTRSTPSKPAPKDGDEEAEAKPKALSDWKEIPRLQLLNLMYDVTPAEYIRMVICEYGSLPPSSVPVVHRLANEGM</sequence>
<evidence type="ECO:0000256" key="4">
    <source>
        <dbReference type="ARBA" id="ARBA00022540"/>
    </source>
</evidence>
<evidence type="ECO:0000256" key="3">
    <source>
        <dbReference type="ARBA" id="ARBA00022490"/>
    </source>
</evidence>
<dbReference type="PANTHER" id="PTHR10233">
    <property type="entry name" value="TRANSLATION INITIATION FACTOR EIF-2B"/>
    <property type="match status" value="1"/>
</dbReference>
<dbReference type="EMBL" id="JAWDJX010000054">
    <property type="protein sequence ID" value="KAK3047984.1"/>
    <property type="molecule type" value="Genomic_DNA"/>
</dbReference>
<evidence type="ECO:0000256" key="1">
    <source>
        <dbReference type="ARBA" id="ARBA00004514"/>
    </source>
</evidence>
<dbReference type="Proteomes" id="UP001271007">
    <property type="component" value="Unassembled WGS sequence"/>
</dbReference>
<evidence type="ECO:0000256" key="8">
    <source>
        <dbReference type="ARBA" id="ARBA00046432"/>
    </source>
</evidence>
<dbReference type="Pfam" id="PF01008">
    <property type="entry name" value="IF-2B"/>
    <property type="match status" value="1"/>
</dbReference>
<evidence type="ECO:0000256" key="7">
    <source>
        <dbReference type="ARBA" id="ARBA00044356"/>
    </source>
</evidence>